<dbReference type="PROSITE" id="PS51485">
    <property type="entry name" value="PHYTOCYANIN"/>
    <property type="match status" value="1"/>
</dbReference>
<dbReference type="InterPro" id="IPR008972">
    <property type="entry name" value="Cupredoxin"/>
</dbReference>
<dbReference type="OMA" id="KWPDMES"/>
<reference evidence="3" key="1">
    <citation type="journal article" date="2013" name="Nature">
        <title>Draft genome of the wheat A-genome progenitor Triticum urartu.</title>
        <authorList>
            <person name="Ling H.Q."/>
            <person name="Zhao S."/>
            <person name="Liu D."/>
            <person name="Wang J."/>
            <person name="Sun H."/>
            <person name="Zhang C."/>
            <person name="Fan H."/>
            <person name="Li D."/>
            <person name="Dong L."/>
            <person name="Tao Y."/>
            <person name="Gao C."/>
            <person name="Wu H."/>
            <person name="Li Y."/>
            <person name="Cui Y."/>
            <person name="Guo X."/>
            <person name="Zheng S."/>
            <person name="Wang B."/>
            <person name="Yu K."/>
            <person name="Liang Q."/>
            <person name="Yang W."/>
            <person name="Lou X."/>
            <person name="Chen J."/>
            <person name="Feng M."/>
            <person name="Jian J."/>
            <person name="Zhang X."/>
            <person name="Luo G."/>
            <person name="Jiang Y."/>
            <person name="Liu J."/>
            <person name="Wang Z."/>
            <person name="Sha Y."/>
            <person name="Zhang B."/>
            <person name="Wu H."/>
            <person name="Tang D."/>
            <person name="Shen Q."/>
            <person name="Xue P."/>
            <person name="Zou S."/>
            <person name="Wang X."/>
            <person name="Liu X."/>
            <person name="Wang F."/>
            <person name="Yang Y."/>
            <person name="An X."/>
            <person name="Dong Z."/>
            <person name="Zhang K."/>
            <person name="Zhang X."/>
            <person name="Luo M.C."/>
            <person name="Dvorak J."/>
            <person name="Tong Y."/>
            <person name="Wang J."/>
            <person name="Yang H."/>
            <person name="Li Z."/>
            <person name="Wang D."/>
            <person name="Zhang A."/>
            <person name="Wang J."/>
        </authorList>
    </citation>
    <scope>NUCLEOTIDE SEQUENCE</scope>
</reference>
<keyword evidence="2" id="KW-0732">Signal</keyword>
<evidence type="ECO:0000313" key="3">
    <source>
        <dbReference type="EMBL" id="EMS63867.1"/>
    </source>
</evidence>
<dbReference type="PANTHER" id="PTHR33021">
    <property type="entry name" value="BLUE COPPER PROTEIN"/>
    <property type="match status" value="1"/>
</dbReference>
<feature type="region of interest" description="Disordered" evidence="1">
    <location>
        <begin position="141"/>
        <end position="197"/>
    </location>
</feature>
<dbReference type="GO" id="GO:0005886">
    <property type="term" value="C:plasma membrane"/>
    <property type="evidence" value="ECO:0007669"/>
    <property type="project" value="TreeGrafter"/>
</dbReference>
<feature type="chain" id="PRO_5010837441" evidence="2">
    <location>
        <begin position="32"/>
        <end position="197"/>
    </location>
</feature>
<dbReference type="Pfam" id="PF02298">
    <property type="entry name" value="Cu_bind_like"/>
    <property type="match status" value="1"/>
</dbReference>
<dbReference type="InterPro" id="IPR003245">
    <property type="entry name" value="Phytocyanin_dom"/>
</dbReference>
<dbReference type="EMBL" id="KD064036">
    <property type="protein sequence ID" value="EMS63867.1"/>
    <property type="molecule type" value="Genomic_DNA"/>
</dbReference>
<evidence type="ECO:0000256" key="1">
    <source>
        <dbReference type="SAM" id="MobiDB-lite"/>
    </source>
</evidence>
<dbReference type="Gene3D" id="2.60.40.420">
    <property type="entry name" value="Cupredoxins - blue copper proteins"/>
    <property type="match status" value="1"/>
</dbReference>
<dbReference type="SUPFAM" id="SSF49503">
    <property type="entry name" value="Cupredoxins"/>
    <property type="match status" value="1"/>
</dbReference>
<dbReference type="AlphaFoldDB" id="M7ZUT0"/>
<dbReference type="GO" id="GO:0009055">
    <property type="term" value="F:electron transfer activity"/>
    <property type="evidence" value="ECO:0007669"/>
    <property type="project" value="InterPro"/>
</dbReference>
<accession>M7ZUT0</accession>
<dbReference type="PROSITE" id="PS51257">
    <property type="entry name" value="PROKAR_LIPOPROTEIN"/>
    <property type="match status" value="1"/>
</dbReference>
<sequence length="197" mass="21799">MELRRTDPSVGRAALWLTALLLAAALAACAATTVMAERRVYIDWMPRHNFSGWAKLNGPFYKGDYLAFYHPDKKLDVVEVDKRGFDVCDTGNPIHRYPGGGTRRGTTFVLLSEAKFYYFTCSVRYFCPAGMRLDIPVQERRRDDTPGTAMVESSATSPAPGPRGNSEGERDVQGRGRSDGGVEGTKWPDMESSRPGP</sequence>
<dbReference type="InterPro" id="IPR039391">
    <property type="entry name" value="Phytocyanin-like"/>
</dbReference>
<gene>
    <name evidence="3" type="ORF">TRIUR3_20743</name>
</gene>
<proteinExistence type="predicted"/>
<organism evidence="3">
    <name type="scientific">Triticum urartu</name>
    <name type="common">Red wild einkorn</name>
    <name type="synonym">Crithodium urartu</name>
    <dbReference type="NCBI Taxonomy" id="4572"/>
    <lineage>
        <taxon>Eukaryota</taxon>
        <taxon>Viridiplantae</taxon>
        <taxon>Streptophyta</taxon>
        <taxon>Embryophyta</taxon>
        <taxon>Tracheophyta</taxon>
        <taxon>Spermatophyta</taxon>
        <taxon>Magnoliopsida</taxon>
        <taxon>Liliopsida</taxon>
        <taxon>Poales</taxon>
        <taxon>Poaceae</taxon>
        <taxon>BOP clade</taxon>
        <taxon>Pooideae</taxon>
        <taxon>Triticodae</taxon>
        <taxon>Triticeae</taxon>
        <taxon>Triticinae</taxon>
        <taxon>Triticum</taxon>
    </lineage>
</organism>
<dbReference type="PANTHER" id="PTHR33021:SF547">
    <property type="entry name" value="OS03G0758500 PROTEIN"/>
    <property type="match status" value="1"/>
</dbReference>
<protein>
    <submittedName>
        <fullName evidence="3">Early nodulin-like protein 1</fullName>
    </submittedName>
</protein>
<feature type="signal peptide" evidence="2">
    <location>
        <begin position="1"/>
        <end position="31"/>
    </location>
</feature>
<feature type="compositionally biased region" description="Basic and acidic residues" evidence="1">
    <location>
        <begin position="166"/>
        <end position="197"/>
    </location>
</feature>
<dbReference type="STRING" id="4572.M7ZUT0"/>
<name>M7ZUT0_TRIUA</name>
<evidence type="ECO:0000256" key="2">
    <source>
        <dbReference type="SAM" id="SignalP"/>
    </source>
</evidence>